<protein>
    <submittedName>
        <fullName evidence="1">Uncharacterized protein</fullName>
    </submittedName>
</protein>
<evidence type="ECO:0000313" key="2">
    <source>
        <dbReference type="Proteomes" id="UP001060170"/>
    </source>
</evidence>
<accession>A0ACC0DNW5</accession>
<keyword evidence="2" id="KW-1185">Reference proteome</keyword>
<dbReference type="Proteomes" id="UP001060170">
    <property type="component" value="Chromosome 18"/>
</dbReference>
<comment type="caution">
    <text evidence="1">The sequence shown here is derived from an EMBL/GenBank/DDBJ whole genome shotgun (WGS) entry which is preliminary data.</text>
</comment>
<name>A0ACC0DNW5_9BASI</name>
<reference evidence="2" key="1">
    <citation type="journal article" date="2018" name="BMC Genomics">
        <title>Genomic insights into host adaptation between the wheat stripe rust pathogen (Puccinia striiformis f. sp. tritici) and the barley stripe rust pathogen (Puccinia striiformis f. sp. hordei).</title>
        <authorList>
            <person name="Xia C."/>
            <person name="Wang M."/>
            <person name="Yin C."/>
            <person name="Cornejo O.E."/>
            <person name="Hulbert S.H."/>
            <person name="Chen X."/>
        </authorList>
    </citation>
    <scope>NUCLEOTIDE SEQUENCE [LARGE SCALE GENOMIC DNA]</scope>
    <source>
        <strain evidence="2">93-210</strain>
    </source>
</reference>
<gene>
    <name evidence="1" type="ORF">MJO28_016204</name>
</gene>
<reference evidence="2" key="2">
    <citation type="journal article" date="2018" name="Mol. Plant Microbe Interact.">
        <title>Genome sequence resources for the wheat stripe rust pathogen (Puccinia striiformis f. sp. tritici) and the barley stripe rust pathogen (Puccinia striiformis f. sp. hordei).</title>
        <authorList>
            <person name="Xia C."/>
            <person name="Wang M."/>
            <person name="Yin C."/>
            <person name="Cornejo O.E."/>
            <person name="Hulbert S.H."/>
            <person name="Chen X."/>
        </authorList>
    </citation>
    <scope>NUCLEOTIDE SEQUENCE [LARGE SCALE GENOMIC DNA]</scope>
    <source>
        <strain evidence="2">93-210</strain>
    </source>
</reference>
<proteinExistence type="predicted"/>
<sequence>MASNHLEIAPLPTQGITIADAIKASCGECLEGYNIIINRTACEEFLLNLDRKDYEKRVDAEPVNLKFPLQFSSSLDELNVIAMVCLLEGFHSYEELLQERTGRGVWETMRYLVLAAYLSPDSHSGSILTTRGMLEVTPESISTALSLPLHIERPIAENSPISMAEPDQAVVRFVEDLLNVLHSTGKILQQSGLPNLASFLASRAKLNDDEMIRQLAGAFSAFRDMYTLDNKHVYLMKRVLFLVYNIQNTSISFPNLKSIRPILADSLLPVFLIQAGLLDSSNSTESSLQNINGSDSHLKMSSRSATILRASSVACCEYLINLAQDLSTTNDQVFSEAIQHFERILLAYSRTEGPPCPVHPPDIYDALHHVETIICLSGSELDAVREEWNTWLGDVDEAIELLSTTANNHTARTSRRGPVIHLSKLLLSNLKGDEF</sequence>
<dbReference type="EMBL" id="CM045882">
    <property type="protein sequence ID" value="KAI7935333.1"/>
    <property type="molecule type" value="Genomic_DNA"/>
</dbReference>
<organism evidence="1 2">
    <name type="scientific">Puccinia striiformis f. sp. tritici</name>
    <dbReference type="NCBI Taxonomy" id="168172"/>
    <lineage>
        <taxon>Eukaryota</taxon>
        <taxon>Fungi</taxon>
        <taxon>Dikarya</taxon>
        <taxon>Basidiomycota</taxon>
        <taxon>Pucciniomycotina</taxon>
        <taxon>Pucciniomycetes</taxon>
        <taxon>Pucciniales</taxon>
        <taxon>Pucciniaceae</taxon>
        <taxon>Puccinia</taxon>
    </lineage>
</organism>
<evidence type="ECO:0000313" key="1">
    <source>
        <dbReference type="EMBL" id="KAI7935333.1"/>
    </source>
</evidence>
<reference evidence="1 2" key="3">
    <citation type="journal article" date="2022" name="Microbiol. Spectr.">
        <title>Folding features and dynamics of 3D genome architecture in plant fungal pathogens.</title>
        <authorList>
            <person name="Xia C."/>
        </authorList>
    </citation>
    <scope>NUCLEOTIDE SEQUENCE [LARGE SCALE GENOMIC DNA]</scope>
    <source>
        <strain evidence="1 2">93-210</strain>
    </source>
</reference>